<dbReference type="AlphaFoldDB" id="A0A0L6UL00"/>
<gene>
    <name evidence="1" type="ORF">VP01_5141g1</name>
</gene>
<dbReference type="VEuPathDB" id="FungiDB:VP01_5141g1"/>
<reference evidence="1 2" key="1">
    <citation type="submission" date="2015-08" db="EMBL/GenBank/DDBJ databases">
        <title>Next Generation Sequencing and Analysis of the Genome of Puccinia sorghi L Schw, the Causal Agent of Maize Common Rust.</title>
        <authorList>
            <person name="Rochi L."/>
            <person name="Burguener G."/>
            <person name="Darino M."/>
            <person name="Turjanski A."/>
            <person name="Kreff E."/>
            <person name="Dieguez M.J."/>
            <person name="Sacco F."/>
        </authorList>
    </citation>
    <scope>NUCLEOTIDE SEQUENCE [LARGE SCALE GENOMIC DNA]</scope>
    <source>
        <strain evidence="1 2">RO10H11247</strain>
    </source>
</reference>
<comment type="caution">
    <text evidence="1">The sequence shown here is derived from an EMBL/GenBank/DDBJ whole genome shotgun (WGS) entry which is preliminary data.</text>
</comment>
<keyword evidence="2" id="KW-1185">Reference proteome</keyword>
<dbReference type="Proteomes" id="UP000037035">
    <property type="component" value="Unassembled WGS sequence"/>
</dbReference>
<accession>A0A0L6UL00</accession>
<name>A0A0L6UL00_9BASI</name>
<sequence length="173" mass="19694">MTDRKLSLMNAIDQISTPSEFFFSFFKILRNLSYIIHCLYGEDIKSPILPIKQSPKLNHPPLTSRLTSSILTPLLPVVKMITLALQGKHDQIISKFHQQNITSLKNIDSIFSLCYEDLQIFSPNSPIPLISAENKITCKHKISQLLDSGKCVKPEEFHPQYLKDLKSELLSGR</sequence>
<organism evidence="1 2">
    <name type="scientific">Puccinia sorghi</name>
    <dbReference type="NCBI Taxonomy" id="27349"/>
    <lineage>
        <taxon>Eukaryota</taxon>
        <taxon>Fungi</taxon>
        <taxon>Dikarya</taxon>
        <taxon>Basidiomycota</taxon>
        <taxon>Pucciniomycotina</taxon>
        <taxon>Pucciniomycetes</taxon>
        <taxon>Pucciniales</taxon>
        <taxon>Pucciniaceae</taxon>
        <taxon>Puccinia</taxon>
    </lineage>
</organism>
<evidence type="ECO:0000313" key="2">
    <source>
        <dbReference type="Proteomes" id="UP000037035"/>
    </source>
</evidence>
<proteinExistence type="predicted"/>
<dbReference type="EMBL" id="LAVV01010322">
    <property type="protein sequence ID" value="KNZ49221.1"/>
    <property type="molecule type" value="Genomic_DNA"/>
</dbReference>
<protein>
    <submittedName>
        <fullName evidence="1">Uncharacterized protein</fullName>
    </submittedName>
</protein>
<evidence type="ECO:0000313" key="1">
    <source>
        <dbReference type="EMBL" id="KNZ49221.1"/>
    </source>
</evidence>